<reference evidence="9 10" key="1">
    <citation type="journal article" date="2016" name="Nat. Commun.">
        <title>Thousands of microbial genomes shed light on interconnected biogeochemical processes in an aquifer system.</title>
        <authorList>
            <person name="Anantharaman K."/>
            <person name="Brown C.T."/>
            <person name="Hug L.A."/>
            <person name="Sharon I."/>
            <person name="Castelle C.J."/>
            <person name="Probst A.J."/>
            <person name="Thomas B.C."/>
            <person name="Singh A."/>
            <person name="Wilkins M.J."/>
            <person name="Karaoz U."/>
            <person name="Brodie E.L."/>
            <person name="Williams K.H."/>
            <person name="Hubbard S.S."/>
            <person name="Banfield J.F."/>
        </authorList>
    </citation>
    <scope>NUCLEOTIDE SEQUENCE [LARGE SCALE GENOMIC DNA]</scope>
</reference>
<dbReference type="InterPro" id="IPR015865">
    <property type="entry name" value="Riboflavin_kinase_bac/euk"/>
</dbReference>
<gene>
    <name evidence="9" type="ORF">A3B10_03435</name>
</gene>
<evidence type="ECO:0000256" key="1">
    <source>
        <dbReference type="ARBA" id="ARBA00012105"/>
    </source>
</evidence>
<dbReference type="PANTHER" id="PTHR22749">
    <property type="entry name" value="RIBOFLAVIN KINASE/FMN ADENYLYLTRANSFERASE"/>
    <property type="match status" value="1"/>
</dbReference>
<organism evidence="9 10">
    <name type="scientific">Candidatus Doudnabacteria bacterium RIFCSPLOWO2_01_FULL_44_21</name>
    <dbReference type="NCBI Taxonomy" id="1817841"/>
    <lineage>
        <taxon>Bacteria</taxon>
        <taxon>Candidatus Doudnaibacteriota</taxon>
    </lineage>
</organism>
<dbReference type="SMART" id="SM00904">
    <property type="entry name" value="Flavokinase"/>
    <property type="match status" value="1"/>
</dbReference>
<keyword evidence="6" id="KW-0067">ATP-binding</keyword>
<keyword evidence="4" id="KW-0808">Transferase</keyword>
<dbReference type="Pfam" id="PF01687">
    <property type="entry name" value="Flavokinase"/>
    <property type="match status" value="1"/>
</dbReference>
<evidence type="ECO:0000259" key="8">
    <source>
        <dbReference type="SMART" id="SM00904"/>
    </source>
</evidence>
<comment type="catalytic activity">
    <reaction evidence="7">
        <text>riboflavin + ATP = FMN + ADP + H(+)</text>
        <dbReference type="Rhea" id="RHEA:14357"/>
        <dbReference type="ChEBI" id="CHEBI:15378"/>
        <dbReference type="ChEBI" id="CHEBI:30616"/>
        <dbReference type="ChEBI" id="CHEBI:57986"/>
        <dbReference type="ChEBI" id="CHEBI:58210"/>
        <dbReference type="ChEBI" id="CHEBI:456216"/>
        <dbReference type="EC" id="2.7.1.26"/>
    </reaction>
</comment>
<dbReference type="InterPro" id="IPR023465">
    <property type="entry name" value="Riboflavin_kinase_dom_sf"/>
</dbReference>
<protein>
    <recommendedName>
        <fullName evidence="1">riboflavin kinase</fullName>
        <ecNumber evidence="1">2.7.1.26</ecNumber>
    </recommendedName>
</protein>
<dbReference type="SUPFAM" id="SSF82114">
    <property type="entry name" value="Riboflavin kinase-like"/>
    <property type="match status" value="1"/>
</dbReference>
<dbReference type="GO" id="GO:0005524">
    <property type="term" value="F:ATP binding"/>
    <property type="evidence" value="ECO:0007669"/>
    <property type="project" value="UniProtKB-KW"/>
</dbReference>
<keyword evidence="3" id="KW-0288">FMN</keyword>
<dbReference type="Proteomes" id="UP000177281">
    <property type="component" value="Unassembled WGS sequence"/>
</dbReference>
<dbReference type="STRING" id="1817841.A3B10_03435"/>
<name>A0A1F5PY23_9BACT</name>
<evidence type="ECO:0000313" key="9">
    <source>
        <dbReference type="EMBL" id="OGE94819.1"/>
    </source>
</evidence>
<dbReference type="Gene3D" id="2.40.30.30">
    <property type="entry name" value="Riboflavin kinase-like"/>
    <property type="match status" value="1"/>
</dbReference>
<evidence type="ECO:0000256" key="2">
    <source>
        <dbReference type="ARBA" id="ARBA00022630"/>
    </source>
</evidence>
<evidence type="ECO:0000256" key="3">
    <source>
        <dbReference type="ARBA" id="ARBA00022643"/>
    </source>
</evidence>
<evidence type="ECO:0000256" key="7">
    <source>
        <dbReference type="ARBA" id="ARBA00047880"/>
    </source>
</evidence>
<keyword evidence="5" id="KW-0547">Nucleotide-binding</keyword>
<evidence type="ECO:0000256" key="5">
    <source>
        <dbReference type="ARBA" id="ARBA00022741"/>
    </source>
</evidence>
<dbReference type="PANTHER" id="PTHR22749:SF6">
    <property type="entry name" value="RIBOFLAVIN KINASE"/>
    <property type="match status" value="1"/>
</dbReference>
<dbReference type="GO" id="GO:0008531">
    <property type="term" value="F:riboflavin kinase activity"/>
    <property type="evidence" value="ECO:0007669"/>
    <property type="project" value="UniProtKB-EC"/>
</dbReference>
<dbReference type="EMBL" id="MFFB01000007">
    <property type="protein sequence ID" value="OGE94819.1"/>
    <property type="molecule type" value="Genomic_DNA"/>
</dbReference>
<dbReference type="InterPro" id="IPR023468">
    <property type="entry name" value="Riboflavin_kinase"/>
</dbReference>
<evidence type="ECO:0000256" key="6">
    <source>
        <dbReference type="ARBA" id="ARBA00022840"/>
    </source>
</evidence>
<feature type="domain" description="Riboflavin kinase" evidence="8">
    <location>
        <begin position="1"/>
        <end position="113"/>
    </location>
</feature>
<dbReference type="EC" id="2.7.1.26" evidence="1"/>
<dbReference type="GO" id="GO:0009398">
    <property type="term" value="P:FMN biosynthetic process"/>
    <property type="evidence" value="ECO:0007669"/>
    <property type="project" value="TreeGrafter"/>
</dbReference>
<evidence type="ECO:0000256" key="4">
    <source>
        <dbReference type="ARBA" id="ARBA00022679"/>
    </source>
</evidence>
<keyword evidence="2" id="KW-0285">Flavoprotein</keyword>
<sequence>MKFSGIVKKYSGRGKKLGFPTANIEAPKSLEDGLYVGWTDGKPSLIFVGVNETFNETDRRAEVYILDFDQDLYEKQIQVEILKKIREVRKFDSKGALIEQMKQDEEVAREFFKRYNQRNID</sequence>
<comment type="caution">
    <text evidence="9">The sequence shown here is derived from an EMBL/GenBank/DDBJ whole genome shotgun (WGS) entry which is preliminary data.</text>
</comment>
<dbReference type="AlphaFoldDB" id="A0A1F5PY23"/>
<proteinExistence type="predicted"/>
<dbReference type="GO" id="GO:0009231">
    <property type="term" value="P:riboflavin biosynthetic process"/>
    <property type="evidence" value="ECO:0007669"/>
    <property type="project" value="InterPro"/>
</dbReference>
<accession>A0A1F5PY23</accession>
<evidence type="ECO:0000313" key="10">
    <source>
        <dbReference type="Proteomes" id="UP000177281"/>
    </source>
</evidence>